<feature type="compositionally biased region" description="Polar residues" evidence="1">
    <location>
        <begin position="475"/>
        <end position="485"/>
    </location>
</feature>
<protein>
    <recommendedName>
        <fullName evidence="5">Vacuolar membrane protein</fullName>
    </recommendedName>
</protein>
<evidence type="ECO:0000256" key="1">
    <source>
        <dbReference type="SAM" id="MobiDB-lite"/>
    </source>
</evidence>
<feature type="compositionally biased region" description="Polar residues" evidence="1">
    <location>
        <begin position="721"/>
        <end position="732"/>
    </location>
</feature>
<keyword evidence="2" id="KW-0472">Membrane</keyword>
<keyword evidence="2" id="KW-1133">Transmembrane helix</keyword>
<feature type="compositionally biased region" description="Pro residues" evidence="1">
    <location>
        <begin position="523"/>
        <end position="545"/>
    </location>
</feature>
<evidence type="ECO:0000313" key="4">
    <source>
        <dbReference type="RefSeq" id="XP_033460913.1"/>
    </source>
</evidence>
<evidence type="ECO:0000313" key="3">
    <source>
        <dbReference type="Proteomes" id="UP000504637"/>
    </source>
</evidence>
<keyword evidence="2" id="KW-0812">Transmembrane</keyword>
<feature type="transmembrane region" description="Helical" evidence="2">
    <location>
        <begin position="37"/>
        <end position="59"/>
    </location>
</feature>
<feature type="compositionally biased region" description="Basic and acidic residues" evidence="1">
    <location>
        <begin position="330"/>
        <end position="339"/>
    </location>
</feature>
<evidence type="ECO:0008006" key="5">
    <source>
        <dbReference type="Google" id="ProtNLM"/>
    </source>
</evidence>
<feature type="compositionally biased region" description="Polar residues" evidence="1">
    <location>
        <begin position="630"/>
        <end position="644"/>
    </location>
</feature>
<dbReference type="Pfam" id="PF16944">
    <property type="entry name" value="KCH"/>
    <property type="match status" value="1"/>
</dbReference>
<evidence type="ECO:0000256" key="2">
    <source>
        <dbReference type="SAM" id="Phobius"/>
    </source>
</evidence>
<name>A0A6J3MAM4_9PEZI</name>
<reference evidence="4" key="2">
    <citation type="submission" date="2020-04" db="EMBL/GenBank/DDBJ databases">
        <authorList>
            <consortium name="NCBI Genome Project"/>
        </authorList>
    </citation>
    <scope>NUCLEOTIDE SEQUENCE</scope>
    <source>
        <strain evidence="4">CBS 342.82</strain>
    </source>
</reference>
<dbReference type="GeneID" id="54360907"/>
<dbReference type="Proteomes" id="UP000504637">
    <property type="component" value="Unplaced"/>
</dbReference>
<reference evidence="4" key="1">
    <citation type="submission" date="2020-01" db="EMBL/GenBank/DDBJ databases">
        <authorList>
            <consortium name="DOE Joint Genome Institute"/>
            <person name="Haridas S."/>
            <person name="Albert R."/>
            <person name="Binder M."/>
            <person name="Bloem J."/>
            <person name="Labutti K."/>
            <person name="Salamov A."/>
            <person name="Andreopoulos B."/>
            <person name="Baker S.E."/>
            <person name="Barry K."/>
            <person name="Bills G."/>
            <person name="Bluhm B.H."/>
            <person name="Cannon C."/>
            <person name="Castanera R."/>
            <person name="Culley D.E."/>
            <person name="Daum C."/>
            <person name="Ezra D."/>
            <person name="Gonzalez J.B."/>
            <person name="Henrissat B."/>
            <person name="Kuo A."/>
            <person name="Liang C."/>
            <person name="Lipzen A."/>
            <person name="Lutzoni F."/>
            <person name="Magnuson J."/>
            <person name="Mondo S."/>
            <person name="Nolan M."/>
            <person name="Ohm R."/>
            <person name="Pangilinan J."/>
            <person name="Park H.-J."/>
            <person name="Ramirez L."/>
            <person name="Alfaro M."/>
            <person name="Sun H."/>
            <person name="Tritt A."/>
            <person name="Yoshinaga Y."/>
            <person name="Zwiers L.-H."/>
            <person name="Turgeon B.G."/>
            <person name="Goodwin S.B."/>
            <person name="Spatafora J.W."/>
            <person name="Crous P.W."/>
            <person name="Grigoriev I.V."/>
        </authorList>
    </citation>
    <scope>NUCLEOTIDE SEQUENCE</scope>
    <source>
        <strain evidence="4">CBS 342.82</strain>
    </source>
</reference>
<organism evidence="4">
    <name type="scientific">Dissoconium aciculare CBS 342.82</name>
    <dbReference type="NCBI Taxonomy" id="1314786"/>
    <lineage>
        <taxon>Eukaryota</taxon>
        <taxon>Fungi</taxon>
        <taxon>Dikarya</taxon>
        <taxon>Ascomycota</taxon>
        <taxon>Pezizomycotina</taxon>
        <taxon>Dothideomycetes</taxon>
        <taxon>Dothideomycetidae</taxon>
        <taxon>Mycosphaerellales</taxon>
        <taxon>Dissoconiaceae</taxon>
        <taxon>Dissoconium</taxon>
    </lineage>
</organism>
<gene>
    <name evidence="4" type="ORF">K489DRAFT_370176</name>
</gene>
<dbReference type="OrthoDB" id="436496at2759"/>
<feature type="compositionally biased region" description="Polar residues" evidence="1">
    <location>
        <begin position="575"/>
        <end position="586"/>
    </location>
</feature>
<dbReference type="RefSeq" id="XP_033460913.1">
    <property type="nucleotide sequence ID" value="XM_033603107.1"/>
</dbReference>
<accession>A0A6J3MAM4</accession>
<dbReference type="InterPro" id="IPR031606">
    <property type="entry name" value="Kch1/2"/>
</dbReference>
<feature type="compositionally biased region" description="Polar residues" evidence="1">
    <location>
        <begin position="757"/>
        <end position="769"/>
    </location>
</feature>
<feature type="region of interest" description="Disordered" evidence="1">
    <location>
        <begin position="324"/>
        <end position="366"/>
    </location>
</feature>
<feature type="compositionally biased region" description="Polar residues" evidence="1">
    <location>
        <begin position="345"/>
        <end position="357"/>
    </location>
</feature>
<sequence>MGCCGAREKGIPEHTAKWEYLTLSDFRCTSAWAGVGYVWVWFMAFVAIAVFGLDTFTAVNLLAFNKWSSQVQPKLPLEYSRWIFAGCIILSWVLYAYEWQRAIRVIRRGGVAESYMDPLASSLQSMRGKGWKRFLVFTELTKSRKGADYVALFVYFSFQSAIRVILAEGPRQAINAMTLLAVFQADILPGDKSDHSPIEQFFLNIETLANNNNKTAAIYFAMLFTLVIWVVSALSLIIAAFCYILFLWHYIPSRDGRLSIYCRRKIDKRLERIVEHKVKAALAEEERLKQKAELKELKRQKTDLGAGGPPIAQITRTATLPQLDDLSDNASDHTGDDKLPAFPLTRTNTMSSTSTLPPYSADPNRPGLPQRQVLGQTNWFYGGLTDKAPLLANAGYAGDVSRPPTAPLPALGRQESNASFGPPRPGPGMGPGRGPPMQDMNRPFTPMSRSDTMGSGRPFTPGAQGDNVPPGRSNAPVSRTDTMNSGRPLPPPLGRADTMTSERSYTPGPRPDAYGPPRSFTPGMPPGPQYPQSGPPPGPRMPPPARSNTPGFDFGLDTPQPPATPVNAFGGHPGRQNSVASSFSQHSALSKSSAPGGPGGAGSYSRPMARGPPTSNYVRTTPPPVDDRASPNSYEMTSQSNRYQSPKPASPGAGGNGGYVAFNPAARSATSTPAALLPAGSANQPRPPVTVVGAPGTQENYFGQVRDASASRSVTPAGGNLSVNDGASSRGNSALYDDILDGYSTSPAEAPKLPSPNERQPTPHNNARR</sequence>
<dbReference type="AlphaFoldDB" id="A0A6J3MAM4"/>
<dbReference type="GO" id="GO:0005886">
    <property type="term" value="C:plasma membrane"/>
    <property type="evidence" value="ECO:0007669"/>
    <property type="project" value="InterPro"/>
</dbReference>
<reference evidence="4" key="3">
    <citation type="submission" date="2025-08" db="UniProtKB">
        <authorList>
            <consortium name="RefSeq"/>
        </authorList>
    </citation>
    <scope>IDENTIFICATION</scope>
    <source>
        <strain evidence="4">CBS 342.82</strain>
    </source>
</reference>
<feature type="compositionally biased region" description="Low complexity" evidence="1">
    <location>
        <begin position="664"/>
        <end position="677"/>
    </location>
</feature>
<dbReference type="PANTHER" id="PTHR36424">
    <property type="entry name" value="PHEROMONE-REGULATED MEMBRANE PROTEIN 6"/>
    <property type="match status" value="1"/>
</dbReference>
<proteinExistence type="predicted"/>
<feature type="region of interest" description="Disordered" evidence="1">
    <location>
        <begin position="708"/>
        <end position="769"/>
    </location>
</feature>
<feature type="transmembrane region" description="Helical" evidence="2">
    <location>
        <begin position="79"/>
        <end position="97"/>
    </location>
</feature>
<keyword evidence="3" id="KW-1185">Reference proteome</keyword>
<dbReference type="PANTHER" id="PTHR36424:SF1">
    <property type="entry name" value="LOW AFFINITY K(+) TRANSPORTER 1-RELATED"/>
    <property type="match status" value="1"/>
</dbReference>
<dbReference type="GO" id="GO:0015079">
    <property type="term" value="F:potassium ion transmembrane transporter activity"/>
    <property type="evidence" value="ECO:0007669"/>
    <property type="project" value="InterPro"/>
</dbReference>
<feature type="transmembrane region" description="Helical" evidence="2">
    <location>
        <begin position="218"/>
        <end position="251"/>
    </location>
</feature>
<feature type="region of interest" description="Disordered" evidence="1">
    <location>
        <begin position="403"/>
        <end position="696"/>
    </location>
</feature>